<evidence type="ECO:0000256" key="2">
    <source>
        <dbReference type="ARBA" id="ARBA00022840"/>
    </source>
</evidence>
<keyword evidence="7" id="KW-1185">Reference proteome</keyword>
<keyword evidence="4" id="KW-1133">Transmembrane helix</keyword>
<evidence type="ECO:0000256" key="4">
    <source>
        <dbReference type="SAM" id="Phobius"/>
    </source>
</evidence>
<keyword evidence="3" id="KW-0238">DNA-binding</keyword>
<dbReference type="SUPFAM" id="SSF48334">
    <property type="entry name" value="DNA repair protein MutS, domain III"/>
    <property type="match status" value="1"/>
</dbReference>
<dbReference type="InterPro" id="IPR007696">
    <property type="entry name" value="DNA_mismatch_repair_MutS_core"/>
</dbReference>
<dbReference type="SMART" id="SM00534">
    <property type="entry name" value="MUTSac"/>
    <property type="match status" value="1"/>
</dbReference>
<feature type="transmembrane region" description="Helical" evidence="4">
    <location>
        <begin position="41"/>
        <end position="60"/>
    </location>
</feature>
<keyword evidence="4" id="KW-0812">Transmembrane</keyword>
<dbReference type="InterPro" id="IPR045076">
    <property type="entry name" value="MutS"/>
</dbReference>
<feature type="domain" description="DNA mismatch repair proteins mutS family" evidence="5">
    <location>
        <begin position="431"/>
        <end position="605"/>
    </location>
</feature>
<evidence type="ECO:0000313" key="7">
    <source>
        <dbReference type="Proteomes" id="UP000646484"/>
    </source>
</evidence>
<dbReference type="PANTHER" id="PTHR11361:SF99">
    <property type="entry name" value="DNA MISMATCH REPAIR PROTEIN"/>
    <property type="match status" value="1"/>
</dbReference>
<keyword evidence="2" id="KW-0067">ATP-binding</keyword>
<dbReference type="Pfam" id="PF00488">
    <property type="entry name" value="MutS_V"/>
    <property type="match status" value="1"/>
</dbReference>
<organism evidence="6 7">
    <name type="scientific">Butyricimonas hominis</name>
    <dbReference type="NCBI Taxonomy" id="2763032"/>
    <lineage>
        <taxon>Bacteria</taxon>
        <taxon>Pseudomonadati</taxon>
        <taxon>Bacteroidota</taxon>
        <taxon>Bacteroidia</taxon>
        <taxon>Bacteroidales</taxon>
        <taxon>Odoribacteraceae</taxon>
        <taxon>Butyricimonas</taxon>
    </lineage>
</organism>
<dbReference type="PANTHER" id="PTHR11361">
    <property type="entry name" value="DNA MISMATCH REPAIR PROTEIN MUTS FAMILY MEMBER"/>
    <property type="match status" value="1"/>
</dbReference>
<comment type="caution">
    <text evidence="6">The sequence shown here is derived from an EMBL/GenBank/DDBJ whole genome shotgun (WGS) entry which is preliminary data.</text>
</comment>
<accession>A0ABR7CXJ7</accession>
<dbReference type="Gene3D" id="1.10.1420.10">
    <property type="match status" value="1"/>
</dbReference>
<dbReference type="Pfam" id="PF05192">
    <property type="entry name" value="MutS_III"/>
    <property type="match status" value="1"/>
</dbReference>
<protein>
    <submittedName>
        <fullName evidence="6">DNA mismatch repair protein MutS</fullName>
    </submittedName>
</protein>
<dbReference type="RefSeq" id="WP_186975184.1">
    <property type="nucleotide sequence ID" value="NZ_JACOOH010000002.1"/>
</dbReference>
<evidence type="ECO:0000313" key="6">
    <source>
        <dbReference type="EMBL" id="MBC5620394.1"/>
    </source>
</evidence>
<dbReference type="InterPro" id="IPR000432">
    <property type="entry name" value="DNA_mismatch_repair_MutS_C"/>
</dbReference>
<dbReference type="Gene3D" id="3.40.50.300">
    <property type="entry name" value="P-loop containing nucleotide triphosphate hydrolases"/>
    <property type="match status" value="1"/>
</dbReference>
<dbReference type="InterPro" id="IPR036187">
    <property type="entry name" value="DNA_mismatch_repair_MutS_sf"/>
</dbReference>
<keyword evidence="1" id="KW-0547">Nucleotide-binding</keyword>
<dbReference type="InterPro" id="IPR027417">
    <property type="entry name" value="P-loop_NTPase"/>
</dbReference>
<evidence type="ECO:0000256" key="3">
    <source>
        <dbReference type="ARBA" id="ARBA00023125"/>
    </source>
</evidence>
<name>A0ABR7CXJ7_9BACT</name>
<feature type="transmembrane region" description="Helical" evidence="4">
    <location>
        <begin position="222"/>
        <end position="240"/>
    </location>
</feature>
<feature type="transmembrane region" description="Helical" evidence="4">
    <location>
        <begin position="66"/>
        <end position="85"/>
    </location>
</feature>
<dbReference type="SUPFAM" id="SSF52540">
    <property type="entry name" value="P-loop containing nucleoside triphosphate hydrolases"/>
    <property type="match status" value="1"/>
</dbReference>
<evidence type="ECO:0000256" key="1">
    <source>
        <dbReference type="ARBA" id="ARBA00022741"/>
    </source>
</evidence>
<gene>
    <name evidence="6" type="ORF">H8S64_04720</name>
</gene>
<sequence length="607" mass="68868">MFSRIFAKNSTRVMQQPEQYYHGKLEEVTALLKNHKQKRNGITLVKIILFLSAVFFIYTFANTSAVVYLCAFFVAIALFIVINIFETKLLKKIAFLSELKKCSEVELEYLAGNLQHLPAGNEYKDQTHPYAHDLDLFGDSSLFQAVNRTVTPHGREKMRQWLLNPLKSEKEITARQQAASELSGNPDWCHAFRATGNSQRVSPLAIQQIEKWQQERESLPRWITPFLYILPVITISAWILNIFSVIAWNLPFTLSCLSLILCYVPASRTLRAHLRLDEFTRSFSNLHELIHHFADFPCHSSQLLSVREQLFSTSSNADTALRSLRKIQEGFDQRTNVLVAILLNGLLLRELHLLKRLVAWKREYAEAIPAWVNATGELDALVSLANYKYNHPDFVTPALNTDVILRGAAIGHPLLSAEGCVTNDFGIDRLHEFYIITGANMAGKSTFLRAVGVNLVLACCGAVVRASSFEFQPMAIFTSMRTVDDLAKGTSYFHAELLRLQKLVTMAEREEKTFIILDEILKGTNSRDKLNGSRRFLQKLLTLPIAGLVATHDLELGALADTQPEHYFNRCFEITHTDDDIVYDYKLKPGISQNMNASILLEKMKLV</sequence>
<dbReference type="Proteomes" id="UP000646484">
    <property type="component" value="Unassembled WGS sequence"/>
</dbReference>
<keyword evidence="4" id="KW-0472">Membrane</keyword>
<proteinExistence type="predicted"/>
<dbReference type="EMBL" id="JACOOH010000002">
    <property type="protein sequence ID" value="MBC5620394.1"/>
    <property type="molecule type" value="Genomic_DNA"/>
</dbReference>
<reference evidence="6 7" key="1">
    <citation type="submission" date="2020-08" db="EMBL/GenBank/DDBJ databases">
        <title>Genome public.</title>
        <authorList>
            <person name="Liu C."/>
            <person name="Sun Q."/>
        </authorList>
    </citation>
    <scope>NUCLEOTIDE SEQUENCE [LARGE SCALE GENOMIC DNA]</scope>
    <source>
        <strain evidence="6 7">NSJ-56</strain>
    </source>
</reference>
<evidence type="ECO:0000259" key="5">
    <source>
        <dbReference type="SMART" id="SM00534"/>
    </source>
</evidence>